<dbReference type="AlphaFoldDB" id="A0A1R3VBW5"/>
<dbReference type="Pfam" id="PF09084">
    <property type="entry name" value="NMT1"/>
    <property type="match status" value="1"/>
</dbReference>
<feature type="domain" description="SsuA/THI5-like" evidence="1">
    <location>
        <begin position="86"/>
        <end position="206"/>
    </location>
</feature>
<reference evidence="3" key="1">
    <citation type="submission" date="2017-01" db="EMBL/GenBank/DDBJ databases">
        <authorList>
            <person name="Brunel B."/>
        </authorList>
    </citation>
    <scope>NUCLEOTIDE SEQUENCE [LARGE SCALE GENOMIC DNA]</scope>
</reference>
<protein>
    <recommendedName>
        <fullName evidence="1">SsuA/THI5-like domain-containing protein</fullName>
    </recommendedName>
</protein>
<keyword evidence="3" id="KW-1185">Reference proteome</keyword>
<proteinExistence type="predicted"/>
<dbReference type="PANTHER" id="PTHR30024">
    <property type="entry name" value="ALIPHATIC SULFONATES-BINDING PROTEIN-RELATED"/>
    <property type="match status" value="1"/>
</dbReference>
<gene>
    <name evidence="2" type="ORF">BQ8794_240074</name>
</gene>
<dbReference type="InterPro" id="IPR015168">
    <property type="entry name" value="SsuA/THI5"/>
</dbReference>
<dbReference type="EMBL" id="FTPD01000017">
    <property type="protein sequence ID" value="SIT55867.1"/>
    <property type="molecule type" value="Genomic_DNA"/>
</dbReference>
<evidence type="ECO:0000313" key="3">
    <source>
        <dbReference type="Proteomes" id="UP000188388"/>
    </source>
</evidence>
<evidence type="ECO:0000313" key="2">
    <source>
        <dbReference type="EMBL" id="SIT55867.1"/>
    </source>
</evidence>
<evidence type="ECO:0000259" key="1">
    <source>
        <dbReference type="Pfam" id="PF09084"/>
    </source>
</evidence>
<organism evidence="2 3">
    <name type="scientific">Mesorhizobium prunaredense</name>
    <dbReference type="NCBI Taxonomy" id="1631249"/>
    <lineage>
        <taxon>Bacteria</taxon>
        <taxon>Pseudomonadati</taxon>
        <taxon>Pseudomonadota</taxon>
        <taxon>Alphaproteobacteria</taxon>
        <taxon>Hyphomicrobiales</taxon>
        <taxon>Phyllobacteriaceae</taxon>
        <taxon>Mesorhizobium</taxon>
    </lineage>
</organism>
<dbReference type="Gene3D" id="3.40.190.10">
    <property type="entry name" value="Periplasmic binding protein-like II"/>
    <property type="match status" value="2"/>
</dbReference>
<dbReference type="STRING" id="1631249.BQ8794_240074"/>
<name>A0A1R3VBW5_9HYPH</name>
<sequence>MVLAVERFSRRRFDGFVTAFAVGLVASFFPLIAQAGSPDAGKLPTKIPAGTVLRIGDPETQRALELSGLIDQLPFEVEWANISGGPQTIEAFRANALDVGSVADIPPIHATWTGLKVKIIAAKFRKEPVAHPIYQLGIAPGVEVKTLADLRGKRIAFSPGQAQGALVLRILQAASLEKEDVDLIELPSKGDAYPVALAGKQVDVAPISGVLIKRYLRQYGADGAATIPHGLRDDPAHLYAPQAVLDDPAKAAALGEYVRYWALAARWVEEHPKEWIEGYYVATQGLNTEDGQYLVNADGRFDIPSDWNDVIVRQQATIDLLAKELNKPAIKAEDLFDRRFEAIATNALNAS</sequence>
<dbReference type="PANTHER" id="PTHR30024:SF48">
    <property type="entry name" value="ABC TRANSPORTER SUBSTRATE-BINDING PROTEIN"/>
    <property type="match status" value="1"/>
</dbReference>
<accession>A0A1R3VBW5</accession>
<dbReference type="Proteomes" id="UP000188388">
    <property type="component" value="Unassembled WGS sequence"/>
</dbReference>
<dbReference type="SUPFAM" id="SSF53850">
    <property type="entry name" value="Periplasmic binding protein-like II"/>
    <property type="match status" value="1"/>
</dbReference>